<accession>A0ABQ8RZW1</accession>
<gene>
    <name evidence="2" type="ORF">ANN_24850</name>
</gene>
<evidence type="ECO:0000313" key="3">
    <source>
        <dbReference type="Proteomes" id="UP001148838"/>
    </source>
</evidence>
<dbReference type="InterPro" id="IPR036397">
    <property type="entry name" value="RNaseH_sf"/>
</dbReference>
<reference evidence="2 3" key="1">
    <citation type="journal article" date="2022" name="Allergy">
        <title>Genome assembly and annotation of Periplaneta americana reveal a comprehensive cockroach allergen profile.</title>
        <authorList>
            <person name="Wang L."/>
            <person name="Xiong Q."/>
            <person name="Saelim N."/>
            <person name="Wang L."/>
            <person name="Nong W."/>
            <person name="Wan A.T."/>
            <person name="Shi M."/>
            <person name="Liu X."/>
            <person name="Cao Q."/>
            <person name="Hui J.H.L."/>
            <person name="Sookrung N."/>
            <person name="Leung T.F."/>
            <person name="Tungtrongchitr A."/>
            <person name="Tsui S.K.W."/>
        </authorList>
    </citation>
    <scope>NUCLEOTIDE SEQUENCE [LARGE SCALE GENOMIC DNA]</scope>
    <source>
        <strain evidence="2">PWHHKU_190912</strain>
    </source>
</reference>
<evidence type="ECO:0000313" key="2">
    <source>
        <dbReference type="EMBL" id="KAJ4427233.1"/>
    </source>
</evidence>
<dbReference type="Gene3D" id="3.30.420.10">
    <property type="entry name" value="Ribonuclease H-like superfamily/Ribonuclease H"/>
    <property type="match status" value="1"/>
</dbReference>
<proteinExistence type="predicted"/>
<sequence>MALGRTRGKNATYQMGTHGDTVGSKNWLEKPWTTENQMRDEFKLQVGGLWTRIGRQRTRRSRPGWQVGIALAFYAQGCGFDPGPGRWHLSVLKCDRLMSVDLLACKRTPAGQNSGTSGDADITSAVASVDQHFLSAIIFTDEAEFIRNGVQNFHNIHVCADRNPEVVLETDTNNSSALSPHLWSNGQRVWPRNQVAREEAPLNLIQRTWFMHDGAPPHFAFTTRAILNQRLPNKWIGRERPTSWPSRSPDHNSLNSYLWSHLKAIVYCRSIRNLEILRQRLEEICPHRSLIERAGECDVYVCVYPKPTHFTCVIGVPHAADKWQNCDPFSSCTLLRRVTLYMMCTVSVWRIMSCTRVSVCVSVVSGMSDDDDDDEDEERRRGNPVPAHSLLLSNSTKRVARLNVLIRRTNHYQQ</sequence>
<feature type="compositionally biased region" description="Acidic residues" evidence="1">
    <location>
        <begin position="368"/>
        <end position="377"/>
    </location>
</feature>
<dbReference type="PANTHER" id="PTHR47326">
    <property type="entry name" value="TRANSPOSABLE ELEMENT TC3 TRANSPOSASE-LIKE PROTEIN"/>
    <property type="match status" value="1"/>
</dbReference>
<evidence type="ECO:0000256" key="1">
    <source>
        <dbReference type="SAM" id="MobiDB-lite"/>
    </source>
</evidence>
<feature type="region of interest" description="Disordered" evidence="1">
    <location>
        <begin position="367"/>
        <end position="388"/>
    </location>
</feature>
<keyword evidence="3" id="KW-1185">Reference proteome</keyword>
<dbReference type="PANTHER" id="PTHR47326:SF1">
    <property type="entry name" value="HTH PSQ-TYPE DOMAIN-CONTAINING PROTEIN"/>
    <property type="match status" value="1"/>
</dbReference>
<name>A0ABQ8RZW1_PERAM</name>
<organism evidence="2 3">
    <name type="scientific">Periplaneta americana</name>
    <name type="common">American cockroach</name>
    <name type="synonym">Blatta americana</name>
    <dbReference type="NCBI Taxonomy" id="6978"/>
    <lineage>
        <taxon>Eukaryota</taxon>
        <taxon>Metazoa</taxon>
        <taxon>Ecdysozoa</taxon>
        <taxon>Arthropoda</taxon>
        <taxon>Hexapoda</taxon>
        <taxon>Insecta</taxon>
        <taxon>Pterygota</taxon>
        <taxon>Neoptera</taxon>
        <taxon>Polyneoptera</taxon>
        <taxon>Dictyoptera</taxon>
        <taxon>Blattodea</taxon>
        <taxon>Blattoidea</taxon>
        <taxon>Blattidae</taxon>
        <taxon>Blattinae</taxon>
        <taxon>Periplaneta</taxon>
    </lineage>
</organism>
<dbReference type="EMBL" id="JAJSOF020000038">
    <property type="protein sequence ID" value="KAJ4427233.1"/>
    <property type="molecule type" value="Genomic_DNA"/>
</dbReference>
<dbReference type="Proteomes" id="UP001148838">
    <property type="component" value="Unassembled WGS sequence"/>
</dbReference>
<protein>
    <submittedName>
        <fullName evidence="2">Uncharacterized protein</fullName>
    </submittedName>
</protein>
<comment type="caution">
    <text evidence="2">The sequence shown here is derived from an EMBL/GenBank/DDBJ whole genome shotgun (WGS) entry which is preliminary data.</text>
</comment>